<comment type="caution">
    <text evidence="4">The sequence shown here is derived from an EMBL/GenBank/DDBJ whole genome shotgun (WGS) entry which is preliminary data.</text>
</comment>
<organism evidence="4 5">
    <name type="scientific">Lactococcus formosensis</name>
    <dbReference type="NCBI Taxonomy" id="1281486"/>
    <lineage>
        <taxon>Bacteria</taxon>
        <taxon>Bacillati</taxon>
        <taxon>Bacillota</taxon>
        <taxon>Bacilli</taxon>
        <taxon>Lactobacillales</taxon>
        <taxon>Streptococcaceae</taxon>
        <taxon>Lactococcus</taxon>
    </lineage>
</organism>
<evidence type="ECO:0000256" key="2">
    <source>
        <dbReference type="SAM" id="Phobius"/>
    </source>
</evidence>
<feature type="domain" description="Zinc-ribbon" evidence="3">
    <location>
        <begin position="5"/>
        <end position="26"/>
    </location>
</feature>
<feature type="coiled-coil region" evidence="1">
    <location>
        <begin position="86"/>
        <end position="127"/>
    </location>
</feature>
<dbReference type="EMBL" id="JAMWGI010000001">
    <property type="protein sequence ID" value="MDG6192425.1"/>
    <property type="molecule type" value="Genomic_DNA"/>
</dbReference>
<evidence type="ECO:0000259" key="3">
    <source>
        <dbReference type="Pfam" id="PF13240"/>
    </source>
</evidence>
<dbReference type="Pfam" id="PF13240">
    <property type="entry name" value="Zn_Ribbon_1"/>
    <property type="match status" value="1"/>
</dbReference>
<keyword evidence="2" id="KW-0812">Transmembrane</keyword>
<protein>
    <submittedName>
        <fullName evidence="4">Zinc ribbon domain-containing protein</fullName>
    </submittedName>
</protein>
<keyword evidence="1" id="KW-0175">Coiled coil</keyword>
<dbReference type="AlphaFoldDB" id="A0A9X4SH96"/>
<evidence type="ECO:0000256" key="1">
    <source>
        <dbReference type="SAM" id="Coils"/>
    </source>
</evidence>
<dbReference type="Proteomes" id="UP001153203">
    <property type="component" value="Unassembled WGS sequence"/>
</dbReference>
<proteinExistence type="predicted"/>
<accession>A0A9X4SH96</accession>
<keyword evidence="2" id="KW-1133">Transmembrane helix</keyword>
<sequence>MKTIKCQNCGSKNKQNAKFCINCGSAIETILEEQGVDASKTPLLKNKQIIVIVATLLCLGIISTITSSYLTHKKDLQLVTSFGITLEQAETKLDELNSKKENVTSSIEKSKSELEQVKKEIASSKKELPTYASIKGGELLQGTYTVGSDLKEGIYDIKYTSSVGEDTYWSNDYLSITRAGSEGKSETLGGIKFDERIGGFSYEIASKGTQGHFTLKKGDTIKVDSQFGKWTY</sequence>
<dbReference type="InterPro" id="IPR026870">
    <property type="entry name" value="Zinc_ribbon_dom"/>
</dbReference>
<reference evidence="4" key="1">
    <citation type="submission" date="2022-06" db="EMBL/GenBank/DDBJ databases">
        <title>Lactococcus from bovine mastitis in China.</title>
        <authorList>
            <person name="Lin Y."/>
            <person name="Han B."/>
        </authorList>
    </citation>
    <scope>NUCLEOTIDE SEQUENCE</scope>
    <source>
        <strain evidence="4">Hebei-B-39</strain>
    </source>
</reference>
<feature type="transmembrane region" description="Helical" evidence="2">
    <location>
        <begin position="49"/>
        <end position="70"/>
    </location>
</feature>
<evidence type="ECO:0000313" key="4">
    <source>
        <dbReference type="EMBL" id="MDG6192425.1"/>
    </source>
</evidence>
<gene>
    <name evidence="4" type="ORF">NF708_00200</name>
</gene>
<name>A0A9X4SH96_9LACT</name>
<keyword evidence="2" id="KW-0472">Membrane</keyword>
<dbReference type="RefSeq" id="WP_279363342.1">
    <property type="nucleotide sequence ID" value="NZ_JAMWGA010000004.1"/>
</dbReference>
<evidence type="ECO:0000313" key="5">
    <source>
        <dbReference type="Proteomes" id="UP001153203"/>
    </source>
</evidence>